<reference evidence="1 2" key="1">
    <citation type="journal article" date="2014" name="Clin. Microbiol. Infect.">
        <title>Typing of Panton-Valentine leukocidin-encoding phages carried by methicillin-susceptible and methicillin-resistant Staphylococcus aureus from Italy.</title>
        <authorList>
            <person name="Sanchini A."/>
            <person name="Del Grosso M."/>
            <person name="Villa L."/>
            <person name="Ammendolia M.G."/>
            <person name="Superti F."/>
            <person name="Monaco M."/>
            <person name="Pantosti A."/>
        </authorList>
    </citation>
    <scope>NUCLEOTIDE SEQUENCE [LARGE SCALE GENOMIC DNA]</scope>
</reference>
<evidence type="ECO:0000313" key="2">
    <source>
        <dbReference type="Proteomes" id="UP000027380"/>
    </source>
</evidence>
<protein>
    <submittedName>
        <fullName evidence="1">Uncharacterized protein</fullName>
    </submittedName>
</protein>
<dbReference type="KEGG" id="vg:22276134"/>
<proteinExistence type="predicted"/>
<accession>A0A068A2A9</accession>
<dbReference type="Proteomes" id="UP000027380">
    <property type="component" value="Segment"/>
</dbReference>
<dbReference type="SMR" id="A0A068A2A9"/>
<evidence type="ECO:0000313" key="1">
    <source>
        <dbReference type="EMBL" id="AIA08781.1"/>
    </source>
</evidence>
<name>A0A068A2A9_9CAUD</name>
<dbReference type="GeneID" id="22276134"/>
<dbReference type="OrthoDB" id="18889at10239"/>
<dbReference type="EMBL" id="KJ596420">
    <property type="protein sequence ID" value="AIA08781.1"/>
    <property type="molecule type" value="Genomic_DNA"/>
</dbReference>
<organism evidence="1 2">
    <name type="scientific">Staphylococcus phage phiSa119</name>
    <dbReference type="NCBI Taxonomy" id="1498220"/>
    <lineage>
        <taxon>Viruses</taxon>
        <taxon>Duplodnaviria</taxon>
        <taxon>Heunggongvirae</taxon>
        <taxon>Uroviricota</taxon>
        <taxon>Caudoviricetes</taxon>
        <taxon>Bronfenbrennervirinae</taxon>
        <taxon>Biseptimavirus</taxon>
        <taxon>Biseptimavirus P1105</taxon>
    </lineage>
</organism>
<sequence>MEKPYMLTYDLNSPGQKYEELRNVIKKEISNGHCNYWKSSFLFRSSLSTSEMIEKLKPYLDSGDKLFVTEIVNNKQGWLTKEQWDFINHNIFI</sequence>
<dbReference type="RefSeq" id="YP_009103441.1">
    <property type="nucleotide sequence ID" value="NC_025460.1"/>
</dbReference>